<dbReference type="SUPFAM" id="SSF52540">
    <property type="entry name" value="P-loop containing nucleoside triphosphate hydrolases"/>
    <property type="match status" value="1"/>
</dbReference>
<dbReference type="GO" id="GO:0034188">
    <property type="term" value="F:apolipoprotein A-I receptor activity"/>
    <property type="evidence" value="ECO:0007669"/>
    <property type="project" value="TreeGrafter"/>
</dbReference>
<feature type="non-terminal residue" evidence="2">
    <location>
        <position position="1"/>
    </location>
</feature>
<sequence>EPTTGMNIRVKRFLWNCIVTLIRKDHKSVLLTFHSMEECKILCNRINMLSLFLCFFFGYIMASGEFKCLGSVQHLKTKFGHGYGILV</sequence>
<dbReference type="AlphaFoldDB" id="A0A820EB79"/>
<dbReference type="PANTHER" id="PTHR19229">
    <property type="entry name" value="ATP-BINDING CASSETTE TRANSPORTER SUBFAMILY A ABCA"/>
    <property type="match status" value="1"/>
</dbReference>
<organism evidence="2 3">
    <name type="scientific">Rotaria sordida</name>
    <dbReference type="NCBI Taxonomy" id="392033"/>
    <lineage>
        <taxon>Eukaryota</taxon>
        <taxon>Metazoa</taxon>
        <taxon>Spiralia</taxon>
        <taxon>Gnathifera</taxon>
        <taxon>Rotifera</taxon>
        <taxon>Eurotatoria</taxon>
        <taxon>Bdelloidea</taxon>
        <taxon>Philodinida</taxon>
        <taxon>Philodinidae</taxon>
        <taxon>Rotaria</taxon>
    </lineage>
</organism>
<evidence type="ECO:0000313" key="2">
    <source>
        <dbReference type="EMBL" id="CAF4243718.1"/>
    </source>
</evidence>
<dbReference type="GO" id="GO:0090556">
    <property type="term" value="F:phosphatidylserine floppase activity"/>
    <property type="evidence" value="ECO:0007669"/>
    <property type="project" value="TreeGrafter"/>
</dbReference>
<evidence type="ECO:0000256" key="1">
    <source>
        <dbReference type="SAM" id="Phobius"/>
    </source>
</evidence>
<dbReference type="Gene3D" id="3.40.50.300">
    <property type="entry name" value="P-loop containing nucleotide triphosphate hydrolases"/>
    <property type="match status" value="1"/>
</dbReference>
<dbReference type="InterPro" id="IPR026082">
    <property type="entry name" value="ABCA"/>
</dbReference>
<dbReference type="GO" id="GO:0090554">
    <property type="term" value="F:phosphatidylcholine floppase activity"/>
    <property type="evidence" value="ECO:0007669"/>
    <property type="project" value="TreeGrafter"/>
</dbReference>
<gene>
    <name evidence="2" type="ORF">JBS370_LOCUS38423</name>
</gene>
<name>A0A820EB79_9BILA</name>
<comment type="caution">
    <text evidence="2">The sequence shown here is derived from an EMBL/GenBank/DDBJ whole genome shotgun (WGS) entry which is preliminary data.</text>
</comment>
<keyword evidence="1" id="KW-1133">Transmembrane helix</keyword>
<dbReference type="GO" id="GO:0033700">
    <property type="term" value="P:phospholipid efflux"/>
    <property type="evidence" value="ECO:0007669"/>
    <property type="project" value="TreeGrafter"/>
</dbReference>
<dbReference type="GO" id="GO:0140359">
    <property type="term" value="F:ABC-type transporter activity"/>
    <property type="evidence" value="ECO:0007669"/>
    <property type="project" value="InterPro"/>
</dbReference>
<proteinExistence type="predicted"/>
<reference evidence="2" key="1">
    <citation type="submission" date="2021-02" db="EMBL/GenBank/DDBJ databases">
        <authorList>
            <person name="Nowell W R."/>
        </authorList>
    </citation>
    <scope>NUCLEOTIDE SEQUENCE</scope>
</reference>
<dbReference type="InterPro" id="IPR027417">
    <property type="entry name" value="P-loop_NTPase"/>
</dbReference>
<evidence type="ECO:0000313" key="3">
    <source>
        <dbReference type="Proteomes" id="UP000663836"/>
    </source>
</evidence>
<dbReference type="Proteomes" id="UP000663836">
    <property type="component" value="Unassembled WGS sequence"/>
</dbReference>
<accession>A0A820EB79</accession>
<dbReference type="EMBL" id="CAJOBD010020962">
    <property type="protein sequence ID" value="CAF4243718.1"/>
    <property type="molecule type" value="Genomic_DNA"/>
</dbReference>
<keyword evidence="1" id="KW-0472">Membrane</keyword>
<keyword evidence="1" id="KW-0812">Transmembrane</keyword>
<dbReference type="PANTHER" id="PTHR19229:SF49">
    <property type="entry name" value="PHOSPHOLIPID-TRANSPORTING ATPASE ABCA7"/>
    <property type="match status" value="1"/>
</dbReference>
<dbReference type="GO" id="GO:0016020">
    <property type="term" value="C:membrane"/>
    <property type="evidence" value="ECO:0007669"/>
    <property type="project" value="InterPro"/>
</dbReference>
<feature type="transmembrane region" description="Helical" evidence="1">
    <location>
        <begin position="46"/>
        <end position="62"/>
    </location>
</feature>
<dbReference type="GO" id="GO:0033344">
    <property type="term" value="P:cholesterol efflux"/>
    <property type="evidence" value="ECO:0007669"/>
    <property type="project" value="TreeGrafter"/>
</dbReference>
<protein>
    <submittedName>
        <fullName evidence="2">Uncharacterized protein</fullName>
    </submittedName>
</protein>